<name>A0A2R6WWV8_MARPO</name>
<dbReference type="EMBL" id="KZ772724">
    <property type="protein sequence ID" value="PTQ38338.1"/>
    <property type="molecule type" value="Genomic_DNA"/>
</dbReference>
<dbReference type="Gene3D" id="3.80.10.10">
    <property type="entry name" value="Ribonuclease Inhibitor"/>
    <property type="match status" value="1"/>
</dbReference>
<dbReference type="EMBL" id="KZ772780">
    <property type="protein sequence ID" value="PTQ31691.1"/>
    <property type="molecule type" value="Genomic_DNA"/>
</dbReference>
<accession>A0A2R6WWV8</accession>
<dbReference type="OrthoDB" id="10044893at2759"/>
<sequence length="420" mass="46556">MGRVEKALTEKLSGLSVGTDFIPDTDVVKDSGSKQRIGVMHLEADFGGEQECGIDSRGAMSGVESSCEEVEQELTENSYQPSCSNSMLQERQEEEAALCTEHSDGPPDGFLSILPYADLKSLLTLERVSKQMRSAVNDVLVCRKLEVERPLNRALTDDILMTLVKRAGGLLKSMRLVTCLRITDEGLANALSLCPQLEKVEVPGCTGLNIDALVHMVEQQCAMSRSKGMCGIKQLRIRGIREIHEQSLFALRDMILSRNGHQLPITWPIYLSSSTIDDDRAIDVEMCPRCDFEYATVVFDCTRKSCQNAARVDPSKACRGCFMCLPRCSGCGTCCLEAEEFERTCCIWYLCFSCWAQSPKCAECNTAICWNHKRDFMEGTTHSALSGVCERCANSLETSFDDIGSKDASFYSDSDDRAYL</sequence>
<evidence type="ECO:0000313" key="3">
    <source>
        <dbReference type="Proteomes" id="UP000244005"/>
    </source>
</evidence>
<keyword evidence="3" id="KW-1185">Reference proteome</keyword>
<proteinExistence type="predicted"/>
<gene>
    <name evidence="2" type="ORF">MARPO_0052s0113</name>
    <name evidence="1" type="ORF">MARPO_0108s0038</name>
</gene>
<reference evidence="2" key="2">
    <citation type="submission" date="2017-12" db="EMBL/GenBank/DDBJ databases">
        <title>WGS assembly of Marchantia polymorpha.</title>
        <authorList>
            <person name="Bowman J.L."/>
            <person name="Kohchi T."/>
            <person name="Yamato K.T."/>
            <person name="Jenkins J."/>
            <person name="Shu S."/>
            <person name="Ishizaki K."/>
            <person name="Yamaoka S."/>
            <person name="Nishihama R."/>
            <person name="Nakamura Y."/>
            <person name="Berger F."/>
            <person name="Adam C."/>
            <person name="Aki S.S."/>
            <person name="Althoff F."/>
            <person name="Araki T."/>
            <person name="Arteaga-Vazquez M.A."/>
            <person name="Balasubrmanian S."/>
            <person name="Bauer D."/>
            <person name="Boehm C.R."/>
            <person name="Briginshaw L."/>
            <person name="Caballero-Perez J."/>
            <person name="Catarino B."/>
            <person name="Chen F."/>
            <person name="Chiyoda S."/>
            <person name="Chovatia M."/>
            <person name="Davies K.M."/>
            <person name="Delmans M."/>
            <person name="Demura T."/>
            <person name="Dierschke T."/>
            <person name="Dolan L."/>
            <person name="Dorantes-Acosta A.E."/>
            <person name="Eklund D.M."/>
            <person name="Florent S.N."/>
            <person name="Flores-Sandoval E."/>
            <person name="Fujiyama A."/>
            <person name="Fukuzawa H."/>
            <person name="Galik B."/>
            <person name="Grimanelli D."/>
            <person name="Grimwood J."/>
            <person name="Grossniklaus U."/>
            <person name="Hamada T."/>
            <person name="Haseloff J."/>
            <person name="Hetherington A.J."/>
            <person name="Higo A."/>
            <person name="Hirakawa Y."/>
            <person name="Hundley H.N."/>
            <person name="Ikeda Y."/>
            <person name="Inoue K."/>
            <person name="Inoue S."/>
            <person name="Ishida S."/>
            <person name="Jia Q."/>
            <person name="Kakita M."/>
            <person name="Kanazawa T."/>
            <person name="Kawai Y."/>
            <person name="Kawashima T."/>
            <person name="Kennedy M."/>
            <person name="Kinose K."/>
            <person name="Kinoshita T."/>
            <person name="Kohara Y."/>
            <person name="Koide E."/>
            <person name="Komatsu K."/>
            <person name="Kopischke S."/>
            <person name="Kubo M."/>
            <person name="Kyozuka J."/>
            <person name="Lagercrantz U."/>
            <person name="Lin S.S."/>
            <person name="Lindquist E."/>
            <person name="Lipzen A.M."/>
            <person name="Lu C."/>
            <person name="Luna E.D."/>
            <person name="Martienssen R.A."/>
            <person name="Minamino N."/>
            <person name="Mizutani M."/>
            <person name="Mizutani M."/>
            <person name="Mochizuki N."/>
            <person name="Monte I."/>
            <person name="Mosher R."/>
            <person name="Nagasaki H."/>
            <person name="Nakagami H."/>
            <person name="Naramoto S."/>
            <person name="Nishitani K."/>
            <person name="Ohtani M."/>
            <person name="Okamoto T."/>
            <person name="Okumura M."/>
            <person name="Phillips J."/>
            <person name="Pollak B."/>
            <person name="Reinders A."/>
            <person name="Roevekamp M."/>
            <person name="Sano R."/>
            <person name="Sawa S."/>
            <person name="Schmid M.W."/>
            <person name="Shirakawa M."/>
            <person name="Solano R."/>
            <person name="Spunde A."/>
            <person name="Suetsugu N."/>
            <person name="Sugano S."/>
            <person name="Sugiyama A."/>
            <person name="Sun R."/>
            <person name="Suzuki Y."/>
            <person name="Takenaka M."/>
            <person name="Takezawa D."/>
            <person name="Tomogane H."/>
            <person name="Tsuzuki M."/>
            <person name="Ueda T."/>
            <person name="Umeda M."/>
            <person name="Ward J.M."/>
            <person name="Watanabe Y."/>
            <person name="Yazaki K."/>
            <person name="Yokoyama R."/>
            <person name="Yoshitake Y."/>
            <person name="Yotsui I."/>
            <person name="Zachgo S."/>
            <person name="Schmutz J."/>
        </authorList>
    </citation>
    <scope>NUCLEOTIDE SEQUENCE [LARGE SCALE GENOMIC DNA]</scope>
    <source>
        <strain evidence="2">Tak-1</strain>
    </source>
</reference>
<reference evidence="3" key="1">
    <citation type="journal article" date="2017" name="Cell">
        <title>Insights into land plant evolution garnered from the Marchantia polymorpha genome.</title>
        <authorList>
            <person name="Bowman J.L."/>
            <person name="Kohchi T."/>
            <person name="Yamato K.T."/>
            <person name="Jenkins J."/>
            <person name="Shu S."/>
            <person name="Ishizaki K."/>
            <person name="Yamaoka S."/>
            <person name="Nishihama R."/>
            <person name="Nakamura Y."/>
            <person name="Berger F."/>
            <person name="Adam C."/>
            <person name="Aki S.S."/>
            <person name="Althoff F."/>
            <person name="Araki T."/>
            <person name="Arteaga-Vazquez M.A."/>
            <person name="Balasubrmanian S."/>
            <person name="Barry K."/>
            <person name="Bauer D."/>
            <person name="Boehm C.R."/>
            <person name="Briginshaw L."/>
            <person name="Caballero-Perez J."/>
            <person name="Catarino B."/>
            <person name="Chen F."/>
            <person name="Chiyoda S."/>
            <person name="Chovatia M."/>
            <person name="Davies K.M."/>
            <person name="Delmans M."/>
            <person name="Demura T."/>
            <person name="Dierschke T."/>
            <person name="Dolan L."/>
            <person name="Dorantes-Acosta A.E."/>
            <person name="Eklund D.M."/>
            <person name="Florent S.N."/>
            <person name="Flores-Sandoval E."/>
            <person name="Fujiyama A."/>
            <person name="Fukuzawa H."/>
            <person name="Galik B."/>
            <person name="Grimanelli D."/>
            <person name="Grimwood J."/>
            <person name="Grossniklaus U."/>
            <person name="Hamada T."/>
            <person name="Haseloff J."/>
            <person name="Hetherington A.J."/>
            <person name="Higo A."/>
            <person name="Hirakawa Y."/>
            <person name="Hundley H.N."/>
            <person name="Ikeda Y."/>
            <person name="Inoue K."/>
            <person name="Inoue S.I."/>
            <person name="Ishida S."/>
            <person name="Jia Q."/>
            <person name="Kakita M."/>
            <person name="Kanazawa T."/>
            <person name="Kawai Y."/>
            <person name="Kawashima T."/>
            <person name="Kennedy M."/>
            <person name="Kinose K."/>
            <person name="Kinoshita T."/>
            <person name="Kohara Y."/>
            <person name="Koide E."/>
            <person name="Komatsu K."/>
            <person name="Kopischke S."/>
            <person name="Kubo M."/>
            <person name="Kyozuka J."/>
            <person name="Lagercrantz U."/>
            <person name="Lin S.S."/>
            <person name="Lindquist E."/>
            <person name="Lipzen A.M."/>
            <person name="Lu C.W."/>
            <person name="De Luna E."/>
            <person name="Martienssen R.A."/>
            <person name="Minamino N."/>
            <person name="Mizutani M."/>
            <person name="Mizutani M."/>
            <person name="Mochizuki N."/>
            <person name="Monte I."/>
            <person name="Mosher R."/>
            <person name="Nagasaki H."/>
            <person name="Nakagami H."/>
            <person name="Naramoto S."/>
            <person name="Nishitani K."/>
            <person name="Ohtani M."/>
            <person name="Okamoto T."/>
            <person name="Okumura M."/>
            <person name="Phillips J."/>
            <person name="Pollak B."/>
            <person name="Reinders A."/>
            <person name="Rovekamp M."/>
            <person name="Sano R."/>
            <person name="Sawa S."/>
            <person name="Schmid M.W."/>
            <person name="Shirakawa M."/>
            <person name="Solano R."/>
            <person name="Spunde A."/>
            <person name="Suetsugu N."/>
            <person name="Sugano S."/>
            <person name="Sugiyama A."/>
            <person name="Sun R."/>
            <person name="Suzuki Y."/>
            <person name="Takenaka M."/>
            <person name="Takezawa D."/>
            <person name="Tomogane H."/>
            <person name="Tsuzuki M."/>
            <person name="Ueda T."/>
            <person name="Umeda M."/>
            <person name="Ward J.M."/>
            <person name="Watanabe Y."/>
            <person name="Yazaki K."/>
            <person name="Yokoyama R."/>
            <person name="Yoshitake Y."/>
            <person name="Yotsui I."/>
            <person name="Zachgo S."/>
            <person name="Schmutz J."/>
        </authorList>
    </citation>
    <scope>NUCLEOTIDE SEQUENCE [LARGE SCALE GENOMIC DNA]</scope>
    <source>
        <strain evidence="3">Tak-1</strain>
    </source>
</reference>
<evidence type="ECO:0000313" key="1">
    <source>
        <dbReference type="EMBL" id="PTQ31691.1"/>
    </source>
</evidence>
<dbReference type="AlphaFoldDB" id="A0A2R6WWV8"/>
<dbReference type="InterPro" id="IPR032675">
    <property type="entry name" value="LRR_dom_sf"/>
</dbReference>
<dbReference type="Gramene" id="Mp6g00870.1">
    <property type="protein sequence ID" value="Mp6g00870.1.cds"/>
    <property type="gene ID" value="Mp6g00870"/>
</dbReference>
<protein>
    <recommendedName>
        <fullName evidence="4">F-box domain-containing protein</fullName>
    </recommendedName>
</protein>
<organism evidence="2 3">
    <name type="scientific">Marchantia polymorpha</name>
    <name type="common">Common liverwort</name>
    <name type="synonym">Marchantia aquatica</name>
    <dbReference type="NCBI Taxonomy" id="3197"/>
    <lineage>
        <taxon>Eukaryota</taxon>
        <taxon>Viridiplantae</taxon>
        <taxon>Streptophyta</taxon>
        <taxon>Embryophyta</taxon>
        <taxon>Marchantiophyta</taxon>
        <taxon>Marchantiopsida</taxon>
        <taxon>Marchantiidae</taxon>
        <taxon>Marchantiales</taxon>
        <taxon>Marchantiaceae</taxon>
        <taxon>Marchantia</taxon>
    </lineage>
</organism>
<evidence type="ECO:0008006" key="4">
    <source>
        <dbReference type="Google" id="ProtNLM"/>
    </source>
</evidence>
<dbReference type="Proteomes" id="UP000244005">
    <property type="component" value="Unassembled WGS sequence"/>
</dbReference>
<dbReference type="SUPFAM" id="SSF52047">
    <property type="entry name" value="RNI-like"/>
    <property type="match status" value="1"/>
</dbReference>
<evidence type="ECO:0000313" key="2">
    <source>
        <dbReference type="EMBL" id="PTQ38338.1"/>
    </source>
</evidence>